<dbReference type="PROSITE" id="PS50109">
    <property type="entry name" value="HIS_KIN"/>
    <property type="match status" value="1"/>
</dbReference>
<proteinExistence type="predicted"/>
<comment type="caution">
    <text evidence="2">The sequence shown here is derived from an EMBL/GenBank/DDBJ whole genome shotgun (WGS) entry which is preliminary data.</text>
</comment>
<sequence>EEENRFIHARLATLRGQINPHFLFNTLNSITALIRTDSEKAREMTRRLSQIFRKSLEDASDTHSLEEEMDFIDNYLSIEKVRFGDKLRVSKEIGPGTESFQVPTMILQPLVENAVKHGISRSSNGGLVRIGTERAGGGVEITVENEGPDEGPFRLEAMLSRGIGLRNVKERLELFTCGLGNLEIAPRAGGGAVVRLFVPDSRERREAFRDQSDHCR</sequence>
<protein>
    <submittedName>
        <fullName evidence="2">Sensor histidine kinase</fullName>
    </submittedName>
</protein>
<accession>A0A7V2AUK6</accession>
<dbReference type="EMBL" id="DSEC01000263">
    <property type="protein sequence ID" value="HER43555.1"/>
    <property type="molecule type" value="Genomic_DNA"/>
</dbReference>
<dbReference type="InterPro" id="IPR003594">
    <property type="entry name" value="HATPase_dom"/>
</dbReference>
<evidence type="ECO:0000313" key="2">
    <source>
        <dbReference type="EMBL" id="HER43555.1"/>
    </source>
</evidence>
<dbReference type="InterPro" id="IPR036890">
    <property type="entry name" value="HATPase_C_sf"/>
</dbReference>
<dbReference type="InterPro" id="IPR010559">
    <property type="entry name" value="Sig_transdc_His_kin_internal"/>
</dbReference>
<keyword evidence="2" id="KW-0418">Kinase</keyword>
<dbReference type="Pfam" id="PF06580">
    <property type="entry name" value="His_kinase"/>
    <property type="match status" value="1"/>
</dbReference>
<name>A0A7V2AUK6_UNCEI</name>
<evidence type="ECO:0000259" key="1">
    <source>
        <dbReference type="PROSITE" id="PS50109"/>
    </source>
</evidence>
<dbReference type="SUPFAM" id="SSF55874">
    <property type="entry name" value="ATPase domain of HSP90 chaperone/DNA topoisomerase II/histidine kinase"/>
    <property type="match status" value="1"/>
</dbReference>
<dbReference type="GO" id="GO:0016020">
    <property type="term" value="C:membrane"/>
    <property type="evidence" value="ECO:0007669"/>
    <property type="project" value="InterPro"/>
</dbReference>
<gene>
    <name evidence="2" type="ORF">ENO08_03760</name>
</gene>
<dbReference type="InterPro" id="IPR050640">
    <property type="entry name" value="Bact_2-comp_sensor_kinase"/>
</dbReference>
<reference evidence="2" key="1">
    <citation type="journal article" date="2020" name="mSystems">
        <title>Genome- and Community-Level Interaction Insights into Carbon Utilization and Element Cycling Functions of Hydrothermarchaeota in Hydrothermal Sediment.</title>
        <authorList>
            <person name="Zhou Z."/>
            <person name="Liu Y."/>
            <person name="Xu W."/>
            <person name="Pan J."/>
            <person name="Luo Z.H."/>
            <person name="Li M."/>
        </authorList>
    </citation>
    <scope>NUCLEOTIDE SEQUENCE [LARGE SCALE GENOMIC DNA]</scope>
    <source>
        <strain evidence="2">SpSt-1233</strain>
    </source>
</reference>
<dbReference type="AlphaFoldDB" id="A0A7V2AUK6"/>
<dbReference type="Proteomes" id="UP000886069">
    <property type="component" value="Unassembled WGS sequence"/>
</dbReference>
<dbReference type="InterPro" id="IPR005467">
    <property type="entry name" value="His_kinase_dom"/>
</dbReference>
<organism evidence="2">
    <name type="scientific">Eiseniibacteriota bacterium</name>
    <dbReference type="NCBI Taxonomy" id="2212470"/>
    <lineage>
        <taxon>Bacteria</taxon>
        <taxon>Candidatus Eiseniibacteriota</taxon>
    </lineage>
</organism>
<dbReference type="GO" id="GO:0000155">
    <property type="term" value="F:phosphorelay sensor kinase activity"/>
    <property type="evidence" value="ECO:0007669"/>
    <property type="project" value="InterPro"/>
</dbReference>
<keyword evidence="2" id="KW-0808">Transferase</keyword>
<feature type="non-terminal residue" evidence="2">
    <location>
        <position position="1"/>
    </location>
</feature>
<feature type="domain" description="Histidine kinase" evidence="1">
    <location>
        <begin position="106"/>
        <end position="202"/>
    </location>
</feature>
<dbReference type="Gene3D" id="3.30.565.10">
    <property type="entry name" value="Histidine kinase-like ATPase, C-terminal domain"/>
    <property type="match status" value="1"/>
</dbReference>
<dbReference type="PANTHER" id="PTHR34220">
    <property type="entry name" value="SENSOR HISTIDINE KINASE YPDA"/>
    <property type="match status" value="1"/>
</dbReference>
<dbReference type="PANTHER" id="PTHR34220:SF7">
    <property type="entry name" value="SENSOR HISTIDINE KINASE YPDA"/>
    <property type="match status" value="1"/>
</dbReference>
<dbReference type="Pfam" id="PF02518">
    <property type="entry name" value="HATPase_c"/>
    <property type="match status" value="1"/>
</dbReference>